<dbReference type="OrthoDB" id="3830579at2759"/>
<comment type="caution">
    <text evidence="1">The sequence shown here is derived from an EMBL/GenBank/DDBJ whole genome shotgun (WGS) entry which is preliminary data.</text>
</comment>
<protein>
    <recommendedName>
        <fullName evidence="3">ABM domain-containing protein</fullName>
    </recommendedName>
</protein>
<dbReference type="Proteomes" id="UP000034841">
    <property type="component" value="Unassembled WGS sequence"/>
</dbReference>
<gene>
    <name evidence="1" type="ORF">CFO_g3128</name>
</gene>
<dbReference type="EMBL" id="LBBL01000154">
    <property type="protein sequence ID" value="KKF94512.1"/>
    <property type="molecule type" value="Genomic_DNA"/>
</dbReference>
<evidence type="ECO:0000313" key="1">
    <source>
        <dbReference type="EMBL" id="KKF94512.1"/>
    </source>
</evidence>
<accession>A0A0F8CUZ1</accession>
<keyword evidence="2" id="KW-1185">Reference proteome</keyword>
<name>A0A0F8CUZ1_CERFI</name>
<evidence type="ECO:0008006" key="3">
    <source>
        <dbReference type="Google" id="ProtNLM"/>
    </source>
</evidence>
<proteinExistence type="predicted"/>
<dbReference type="AlphaFoldDB" id="A0A0F8CUZ1"/>
<evidence type="ECO:0000313" key="2">
    <source>
        <dbReference type="Proteomes" id="UP000034841"/>
    </source>
</evidence>
<reference evidence="1 2" key="1">
    <citation type="submission" date="2015-04" db="EMBL/GenBank/DDBJ databases">
        <title>Genome sequence of Ceratocystis platani, a major pathogen of plane trees.</title>
        <authorList>
            <person name="Belbahri L."/>
        </authorList>
    </citation>
    <scope>NUCLEOTIDE SEQUENCE [LARGE SCALE GENOMIC DNA]</scope>
    <source>
        <strain evidence="1 2">CFO</strain>
    </source>
</reference>
<dbReference type="Gene3D" id="3.30.70.100">
    <property type="match status" value="1"/>
</dbReference>
<sequence>MTSSLVFEYFLFEFLEPAGSSLGYAPPESITTILHTIAAQPEIDNGAVYLGQYLESPSTWLLLVPWVSQDAYVEFKKSPRYAPIAEPLASKVQVLKFYMTSLGPNAYPALESKCTELLTTYGVDTDYVDNGREFLDRMEAYGMDGYHGGAIGKTLDPIAQAEEEKAQAACFVLGWESKEAHLDNKAKTGNPIIANLSLITGGTRALVMYHVNFTKYTKQTL</sequence>
<organism evidence="1 2">
    <name type="scientific">Ceratocystis fimbriata f. sp. platani</name>
    <dbReference type="NCBI Taxonomy" id="88771"/>
    <lineage>
        <taxon>Eukaryota</taxon>
        <taxon>Fungi</taxon>
        <taxon>Dikarya</taxon>
        <taxon>Ascomycota</taxon>
        <taxon>Pezizomycotina</taxon>
        <taxon>Sordariomycetes</taxon>
        <taxon>Hypocreomycetidae</taxon>
        <taxon>Microascales</taxon>
        <taxon>Ceratocystidaceae</taxon>
        <taxon>Ceratocystis</taxon>
    </lineage>
</organism>